<dbReference type="OrthoDB" id="10405434at2759"/>
<organism evidence="2 3">
    <name type="scientific">Akanthomyces lecanii RCEF 1005</name>
    <dbReference type="NCBI Taxonomy" id="1081108"/>
    <lineage>
        <taxon>Eukaryota</taxon>
        <taxon>Fungi</taxon>
        <taxon>Dikarya</taxon>
        <taxon>Ascomycota</taxon>
        <taxon>Pezizomycotina</taxon>
        <taxon>Sordariomycetes</taxon>
        <taxon>Hypocreomycetidae</taxon>
        <taxon>Hypocreales</taxon>
        <taxon>Cordycipitaceae</taxon>
        <taxon>Akanthomyces</taxon>
        <taxon>Cordyceps confragosa</taxon>
    </lineage>
</organism>
<name>A0A168JZM6_CORDF</name>
<keyword evidence="1" id="KW-0732">Signal</keyword>
<feature type="signal peptide" evidence="1">
    <location>
        <begin position="1"/>
        <end position="18"/>
    </location>
</feature>
<dbReference type="AlphaFoldDB" id="A0A168JZM6"/>
<dbReference type="Proteomes" id="UP000076881">
    <property type="component" value="Unassembled WGS sequence"/>
</dbReference>
<dbReference type="EMBL" id="AZHF01000001">
    <property type="protein sequence ID" value="OAA81063.1"/>
    <property type="molecule type" value="Genomic_DNA"/>
</dbReference>
<sequence length="97" mass="9853">MVHIATVIVAVLASTAVAATSNDKRIVARNADDSIAVSRSGDVYVCSRNAGPCGGTDVVCPPPSKRDCAAVLGARDDARMIVVAARCDGGNCKHPSS</sequence>
<evidence type="ECO:0000313" key="3">
    <source>
        <dbReference type="Proteomes" id="UP000076881"/>
    </source>
</evidence>
<reference evidence="2 3" key="1">
    <citation type="journal article" date="2016" name="Genome Biol. Evol.">
        <title>Divergent and convergent evolution of fungal pathogenicity.</title>
        <authorList>
            <person name="Shang Y."/>
            <person name="Xiao G."/>
            <person name="Zheng P."/>
            <person name="Cen K."/>
            <person name="Zhan S."/>
            <person name="Wang C."/>
        </authorList>
    </citation>
    <scope>NUCLEOTIDE SEQUENCE [LARGE SCALE GENOMIC DNA]</scope>
    <source>
        <strain evidence="2 3">RCEF 1005</strain>
    </source>
</reference>
<evidence type="ECO:0000256" key="1">
    <source>
        <dbReference type="SAM" id="SignalP"/>
    </source>
</evidence>
<protein>
    <submittedName>
        <fullName evidence="2">Uncharacterized protein</fullName>
    </submittedName>
</protein>
<keyword evidence="3" id="KW-1185">Reference proteome</keyword>
<proteinExistence type="predicted"/>
<gene>
    <name evidence="2" type="ORF">LEL_00608</name>
</gene>
<accession>A0A168JZM6</accession>
<feature type="chain" id="PRO_5007898284" evidence="1">
    <location>
        <begin position="19"/>
        <end position="97"/>
    </location>
</feature>
<comment type="caution">
    <text evidence="2">The sequence shown here is derived from an EMBL/GenBank/DDBJ whole genome shotgun (WGS) entry which is preliminary data.</text>
</comment>
<evidence type="ECO:0000313" key="2">
    <source>
        <dbReference type="EMBL" id="OAA81063.1"/>
    </source>
</evidence>